<name>A0AAV5SLJ9_9BILA</name>
<evidence type="ECO:0000313" key="2">
    <source>
        <dbReference type="Proteomes" id="UP001432027"/>
    </source>
</evidence>
<feature type="non-terminal residue" evidence="1">
    <location>
        <position position="1"/>
    </location>
</feature>
<dbReference type="Proteomes" id="UP001432027">
    <property type="component" value="Unassembled WGS sequence"/>
</dbReference>
<organism evidence="1 2">
    <name type="scientific">Pristionchus entomophagus</name>
    <dbReference type="NCBI Taxonomy" id="358040"/>
    <lineage>
        <taxon>Eukaryota</taxon>
        <taxon>Metazoa</taxon>
        <taxon>Ecdysozoa</taxon>
        <taxon>Nematoda</taxon>
        <taxon>Chromadorea</taxon>
        <taxon>Rhabditida</taxon>
        <taxon>Rhabditina</taxon>
        <taxon>Diplogasteromorpha</taxon>
        <taxon>Diplogasteroidea</taxon>
        <taxon>Neodiplogasteridae</taxon>
        <taxon>Pristionchus</taxon>
    </lineage>
</organism>
<proteinExistence type="predicted"/>
<protein>
    <submittedName>
        <fullName evidence="1">Uncharacterized protein</fullName>
    </submittedName>
</protein>
<evidence type="ECO:0000313" key="1">
    <source>
        <dbReference type="EMBL" id="GMS83779.1"/>
    </source>
</evidence>
<dbReference type="AlphaFoldDB" id="A0AAV5SLJ9"/>
<gene>
    <name evidence="1" type="ORF">PENTCL1PPCAC_5954</name>
</gene>
<keyword evidence="2" id="KW-1185">Reference proteome</keyword>
<comment type="caution">
    <text evidence="1">The sequence shown here is derived from an EMBL/GenBank/DDBJ whole genome shotgun (WGS) entry which is preliminary data.</text>
</comment>
<accession>A0AAV5SLJ9</accession>
<dbReference type="EMBL" id="BTSX01000002">
    <property type="protein sequence ID" value="GMS83779.1"/>
    <property type="molecule type" value="Genomic_DNA"/>
</dbReference>
<reference evidence="1" key="1">
    <citation type="submission" date="2023-10" db="EMBL/GenBank/DDBJ databases">
        <title>Genome assembly of Pristionchus species.</title>
        <authorList>
            <person name="Yoshida K."/>
            <person name="Sommer R.J."/>
        </authorList>
    </citation>
    <scope>NUCLEOTIDE SEQUENCE</scope>
    <source>
        <strain evidence="1">RS0144</strain>
    </source>
</reference>
<sequence length="207" mass="23428">SAEKDRLIKEWTPVKDTGSILDLVDNLGVNRFELLEKLGVDVKACEREGINLEDAFLMSIGVDPEAYGRGEINLAKALNEKYEDLSRYRDKDVEEENLVGRIVEDGEFIAKHIGHMGEVTSAYEMAEVAVLDFAVTYNIRICEPNDKYAVEKELVYYQCLPKEEQDKILAGVSSPDLFSLPLLIKKLKIAEKKELAKLKSESDKEKK</sequence>